<dbReference type="STRING" id="650164.K5WL25"/>
<dbReference type="RefSeq" id="XP_007392402.1">
    <property type="nucleotide sequence ID" value="XM_007392340.1"/>
</dbReference>
<dbReference type="FunFam" id="3.30.70.330:FF:000039">
    <property type="entry name" value="U1 small nuclear ribonucleoprotein A"/>
    <property type="match status" value="1"/>
</dbReference>
<organism evidence="5 6">
    <name type="scientific">Phanerochaete carnosa (strain HHB-10118-sp)</name>
    <name type="common">White-rot fungus</name>
    <name type="synonym">Peniophora carnosa</name>
    <dbReference type="NCBI Taxonomy" id="650164"/>
    <lineage>
        <taxon>Eukaryota</taxon>
        <taxon>Fungi</taxon>
        <taxon>Dikarya</taxon>
        <taxon>Basidiomycota</taxon>
        <taxon>Agaricomycotina</taxon>
        <taxon>Agaricomycetes</taxon>
        <taxon>Polyporales</taxon>
        <taxon>Phanerochaetaceae</taxon>
        <taxon>Phanerochaete</taxon>
    </lineage>
</organism>
<proteinExistence type="predicted"/>
<reference evidence="5 6" key="1">
    <citation type="journal article" date="2012" name="BMC Genomics">
        <title>Comparative genomics of the white-rot fungi, Phanerochaete carnosa and P. chrysosporium, to elucidate the genetic basis of the distinct wood types they colonize.</title>
        <authorList>
            <person name="Suzuki H."/>
            <person name="MacDonald J."/>
            <person name="Syed K."/>
            <person name="Salamov A."/>
            <person name="Hori C."/>
            <person name="Aerts A."/>
            <person name="Henrissat B."/>
            <person name="Wiebenga A."/>
            <person name="vanKuyk P.A."/>
            <person name="Barry K."/>
            <person name="Lindquist E."/>
            <person name="LaButti K."/>
            <person name="Lapidus A."/>
            <person name="Lucas S."/>
            <person name="Coutinho P."/>
            <person name="Gong Y."/>
            <person name="Samejima M."/>
            <person name="Mahadevan R."/>
            <person name="Abou-Zaid M."/>
            <person name="de Vries R.P."/>
            <person name="Igarashi K."/>
            <person name="Yadav J.S."/>
            <person name="Grigoriev I.V."/>
            <person name="Master E.R."/>
        </authorList>
    </citation>
    <scope>NUCLEOTIDE SEQUENCE [LARGE SCALE GENOMIC DNA]</scope>
    <source>
        <strain evidence="5 6">HHB-10118-sp</strain>
    </source>
</reference>
<evidence type="ECO:0000313" key="6">
    <source>
        <dbReference type="Proteomes" id="UP000008370"/>
    </source>
</evidence>
<feature type="domain" description="RRM" evidence="4">
    <location>
        <begin position="178"/>
        <end position="258"/>
    </location>
</feature>
<dbReference type="CDD" id="cd12246">
    <property type="entry name" value="RRM1_U1A_like"/>
    <property type="match status" value="1"/>
</dbReference>
<keyword evidence="1 2" id="KW-0694">RNA-binding</keyword>
<evidence type="ECO:0000256" key="1">
    <source>
        <dbReference type="ARBA" id="ARBA00022884"/>
    </source>
</evidence>
<dbReference type="SMART" id="SM00360">
    <property type="entry name" value="RRM"/>
    <property type="match status" value="2"/>
</dbReference>
<accession>K5WL25</accession>
<gene>
    <name evidence="5" type="ORF">PHACADRAFT_181793</name>
</gene>
<feature type="compositionally biased region" description="Acidic residues" evidence="3">
    <location>
        <begin position="144"/>
        <end position="158"/>
    </location>
</feature>
<dbReference type="KEGG" id="pco:PHACADRAFT_181793"/>
<dbReference type="InterPro" id="IPR035979">
    <property type="entry name" value="RBD_domain_sf"/>
</dbReference>
<dbReference type="PROSITE" id="PS50102">
    <property type="entry name" value="RRM"/>
    <property type="match status" value="2"/>
</dbReference>
<dbReference type="SUPFAM" id="SSF54928">
    <property type="entry name" value="RNA-binding domain, RBD"/>
    <property type="match status" value="1"/>
</dbReference>
<dbReference type="InParanoid" id="K5WL25"/>
<dbReference type="AlphaFoldDB" id="K5WL25"/>
<dbReference type="InterPro" id="IPR000504">
    <property type="entry name" value="RRM_dom"/>
</dbReference>
<dbReference type="InterPro" id="IPR012677">
    <property type="entry name" value="Nucleotide-bd_a/b_plait_sf"/>
</dbReference>
<dbReference type="Pfam" id="PF00076">
    <property type="entry name" value="RRM_1"/>
    <property type="match status" value="2"/>
</dbReference>
<evidence type="ECO:0000256" key="3">
    <source>
        <dbReference type="SAM" id="MobiDB-lite"/>
    </source>
</evidence>
<dbReference type="GO" id="GO:0003723">
    <property type="term" value="F:RNA binding"/>
    <property type="evidence" value="ECO:0007669"/>
    <property type="project" value="UniProtKB-UniRule"/>
</dbReference>
<name>K5WL25_PHACS</name>
<dbReference type="OrthoDB" id="277802at2759"/>
<dbReference type="HOGENOM" id="CLU_041869_1_1_1"/>
<keyword evidence="6" id="KW-1185">Reference proteome</keyword>
<dbReference type="Proteomes" id="UP000008370">
    <property type="component" value="Unassembled WGS sequence"/>
</dbReference>
<protein>
    <recommendedName>
        <fullName evidence="4">RRM domain-containing protein</fullName>
    </recommendedName>
</protein>
<feature type="domain" description="RRM" evidence="4">
    <location>
        <begin position="8"/>
        <end position="87"/>
    </location>
</feature>
<dbReference type="Gene3D" id="3.30.70.330">
    <property type="match status" value="2"/>
</dbReference>
<dbReference type="PANTHER" id="PTHR10501">
    <property type="entry name" value="U1 SMALL NUCLEAR RIBONUCLEOPROTEIN A/U2 SMALL NUCLEAR RIBONUCLEOPROTEIN B"/>
    <property type="match status" value="1"/>
</dbReference>
<evidence type="ECO:0000256" key="2">
    <source>
        <dbReference type="PROSITE-ProRule" id="PRU00176"/>
    </source>
</evidence>
<evidence type="ECO:0000313" key="5">
    <source>
        <dbReference type="EMBL" id="EKM59849.1"/>
    </source>
</evidence>
<dbReference type="EMBL" id="JH930469">
    <property type="protein sequence ID" value="EKM59849.1"/>
    <property type="molecule type" value="Genomic_DNA"/>
</dbReference>
<feature type="region of interest" description="Disordered" evidence="3">
    <location>
        <begin position="112"/>
        <end position="172"/>
    </location>
</feature>
<sequence>MSSTQPQATLYIKNLNDKVNKEELKHQLHALFTTYGRVIDVVALKTQKMRGQAFVVFGDLAGATAALRACEGLDFYDKPMHIEYAKQKSYATMKKDDPNFVPPASIHARETATRLGNGILSGEKRGRDDKMDEDVRESKRERVDEDDGEEMEIEDDEETGTKDKTSSAVPPVLQQPSAKLLCTNLPIEVTDDVLSVLFQQYQGFMSTNVVPSPTPNASGQKCKMAQVLFDSPGMASVAKEALNGFALKQGWVMSVNFI</sequence>
<evidence type="ECO:0000259" key="4">
    <source>
        <dbReference type="PROSITE" id="PS50102"/>
    </source>
</evidence>
<dbReference type="GeneID" id="18910042"/>